<dbReference type="Pfam" id="PF11747">
    <property type="entry name" value="RebB"/>
    <property type="match status" value="1"/>
</dbReference>
<comment type="caution">
    <text evidence="1">The sequence shown here is derived from an EMBL/GenBank/DDBJ whole genome shotgun (WGS) entry which is preliminary data.</text>
</comment>
<dbReference type="STRING" id="391625.PPSIR1_06511"/>
<dbReference type="Proteomes" id="UP000005801">
    <property type="component" value="Unassembled WGS sequence"/>
</dbReference>
<evidence type="ECO:0000313" key="2">
    <source>
        <dbReference type="Proteomes" id="UP000005801"/>
    </source>
</evidence>
<sequence length="114" mass="11591">MPTTVNPQVVDAVTTTQGLVFGKAEALSLELVRAQVTQSLGLAITDATDYMRNMSAISSAAAGVAFKKLLEDPTDAGAAAVLTQANTAVQNATANLTQVGTAVASVLEAWPSAE</sequence>
<reference evidence="1 2" key="1">
    <citation type="submission" date="2007-06" db="EMBL/GenBank/DDBJ databases">
        <authorList>
            <person name="Shimkets L."/>
            <person name="Ferriera S."/>
            <person name="Johnson J."/>
            <person name="Kravitz S."/>
            <person name="Beeson K."/>
            <person name="Sutton G."/>
            <person name="Rogers Y.-H."/>
            <person name="Friedman R."/>
            <person name="Frazier M."/>
            <person name="Venter J.C."/>
        </authorList>
    </citation>
    <scope>NUCLEOTIDE SEQUENCE [LARGE SCALE GENOMIC DNA]</scope>
    <source>
        <strain evidence="1 2">SIR-1</strain>
    </source>
</reference>
<keyword evidence="2" id="KW-1185">Reference proteome</keyword>
<gene>
    <name evidence="1" type="ORF">PPSIR1_06511</name>
</gene>
<dbReference type="eggNOG" id="ENOG5032SUP">
    <property type="taxonomic scope" value="Bacteria"/>
</dbReference>
<accession>A6GI12</accession>
<name>A6GI12_9BACT</name>
<dbReference type="InterPro" id="IPR021070">
    <property type="entry name" value="Killing_trait_RebB"/>
</dbReference>
<dbReference type="AlphaFoldDB" id="A6GI12"/>
<protein>
    <submittedName>
        <fullName evidence="1">Uncharacterized protein</fullName>
    </submittedName>
</protein>
<dbReference type="RefSeq" id="WP_006976348.1">
    <property type="nucleotide sequence ID" value="NZ_ABCS01000127.1"/>
</dbReference>
<dbReference type="EMBL" id="ABCS01000127">
    <property type="protein sequence ID" value="EDM74519.1"/>
    <property type="molecule type" value="Genomic_DNA"/>
</dbReference>
<proteinExistence type="predicted"/>
<evidence type="ECO:0000313" key="1">
    <source>
        <dbReference type="EMBL" id="EDM74519.1"/>
    </source>
</evidence>
<organism evidence="1 2">
    <name type="scientific">Plesiocystis pacifica SIR-1</name>
    <dbReference type="NCBI Taxonomy" id="391625"/>
    <lineage>
        <taxon>Bacteria</taxon>
        <taxon>Pseudomonadati</taxon>
        <taxon>Myxococcota</taxon>
        <taxon>Polyangia</taxon>
        <taxon>Nannocystales</taxon>
        <taxon>Nannocystaceae</taxon>
        <taxon>Plesiocystis</taxon>
    </lineage>
</organism>